<protein>
    <submittedName>
        <fullName evidence="1">Uncharacterized protein</fullName>
    </submittedName>
</protein>
<dbReference type="EMBL" id="HBEY01001928">
    <property type="protein sequence ID" value="CAD8597646.1"/>
    <property type="molecule type" value="Transcribed_RNA"/>
</dbReference>
<evidence type="ECO:0000313" key="1">
    <source>
        <dbReference type="EMBL" id="CAD8597646.1"/>
    </source>
</evidence>
<sequence length="99" mass="10978">MMQFGGIAQMLSLSTVPIPLVGPMTEKHLKVMGYANIRPPQGGSEIKQTESYELSREDASGAWTGTYTLLQEKENDAERNVRIIFDMTMELKEVPADSA</sequence>
<organism evidence="1">
    <name type="scientific">Coccolithus braarudii</name>
    <dbReference type="NCBI Taxonomy" id="221442"/>
    <lineage>
        <taxon>Eukaryota</taxon>
        <taxon>Haptista</taxon>
        <taxon>Haptophyta</taxon>
        <taxon>Prymnesiophyceae</taxon>
        <taxon>Coccolithales</taxon>
        <taxon>Coccolithaceae</taxon>
        <taxon>Coccolithus</taxon>
    </lineage>
</organism>
<accession>A0A7S0L190</accession>
<dbReference type="AlphaFoldDB" id="A0A7S0L190"/>
<proteinExistence type="predicted"/>
<reference evidence="1" key="1">
    <citation type="submission" date="2021-01" db="EMBL/GenBank/DDBJ databases">
        <authorList>
            <person name="Corre E."/>
            <person name="Pelletier E."/>
            <person name="Niang G."/>
            <person name="Scheremetjew M."/>
            <person name="Finn R."/>
            <person name="Kale V."/>
            <person name="Holt S."/>
            <person name="Cochrane G."/>
            <person name="Meng A."/>
            <person name="Brown T."/>
            <person name="Cohen L."/>
        </authorList>
    </citation>
    <scope>NUCLEOTIDE SEQUENCE</scope>
    <source>
        <strain evidence="1">PLY182g</strain>
    </source>
</reference>
<gene>
    <name evidence="1" type="ORF">CPEL01642_LOCUS976</name>
</gene>
<name>A0A7S0L190_9EUKA</name>